<keyword evidence="1 2" id="KW-0238">DNA-binding</keyword>
<dbReference type="RefSeq" id="WP_179941793.1">
    <property type="nucleotide sequence ID" value="NZ_JACBYF010000022.1"/>
</dbReference>
<protein>
    <recommendedName>
        <fullName evidence="2 3">Single-stranded DNA-binding protein</fullName>
    </recommendedName>
</protein>
<dbReference type="InterPro" id="IPR000424">
    <property type="entry name" value="Primosome_PriB/ssb"/>
</dbReference>
<dbReference type="CDD" id="cd04496">
    <property type="entry name" value="SSB_OBF"/>
    <property type="match status" value="1"/>
</dbReference>
<reference evidence="4 5" key="1">
    <citation type="submission" date="2020-07" db="EMBL/GenBank/DDBJ databases">
        <title>MOT database genomes.</title>
        <authorList>
            <person name="Joseph S."/>
            <person name="Aduse-Opoku J."/>
            <person name="Hashim A."/>
            <person name="Wade W."/>
            <person name="Curtis M."/>
        </authorList>
    </citation>
    <scope>NUCLEOTIDE SEQUENCE [LARGE SCALE GENOMIC DNA]</scope>
    <source>
        <strain evidence="4 5">CIP 106318</strain>
    </source>
</reference>
<dbReference type="Proteomes" id="UP000531840">
    <property type="component" value="Unassembled WGS sequence"/>
</dbReference>
<dbReference type="PROSITE" id="PS50935">
    <property type="entry name" value="SSB"/>
    <property type="match status" value="1"/>
</dbReference>
<keyword evidence="5" id="KW-1185">Reference proteome</keyword>
<dbReference type="NCBIfam" id="TIGR00621">
    <property type="entry name" value="ssb"/>
    <property type="match status" value="1"/>
</dbReference>
<dbReference type="GO" id="GO:0003677">
    <property type="term" value="F:DNA binding"/>
    <property type="evidence" value="ECO:0007669"/>
    <property type="project" value="UniProtKB-KW"/>
</dbReference>
<gene>
    <name evidence="4" type="ORF">HZY85_07475</name>
</gene>
<dbReference type="InterPro" id="IPR012340">
    <property type="entry name" value="NA-bd_OB-fold"/>
</dbReference>
<dbReference type="SUPFAM" id="SSF50249">
    <property type="entry name" value="Nucleic acid-binding proteins"/>
    <property type="match status" value="1"/>
</dbReference>
<dbReference type="PIRSF" id="PIRSF002070">
    <property type="entry name" value="SSB"/>
    <property type="match status" value="1"/>
</dbReference>
<accession>A0ABX2T453</accession>
<evidence type="ECO:0000313" key="4">
    <source>
        <dbReference type="EMBL" id="NYS48010.1"/>
    </source>
</evidence>
<dbReference type="Pfam" id="PF00436">
    <property type="entry name" value="SSB"/>
    <property type="match status" value="1"/>
</dbReference>
<comment type="caution">
    <text evidence="4">The sequence shown here is derived from an EMBL/GenBank/DDBJ whole genome shotgun (WGS) entry which is preliminary data.</text>
</comment>
<name>A0ABX2T453_9BACL</name>
<organism evidence="4 5">
    <name type="scientific">Gemelliphila palaticanis</name>
    <dbReference type="NCBI Taxonomy" id="81950"/>
    <lineage>
        <taxon>Bacteria</taxon>
        <taxon>Bacillati</taxon>
        <taxon>Bacillota</taxon>
        <taxon>Bacilli</taxon>
        <taxon>Bacillales</taxon>
        <taxon>Gemellaceae</taxon>
        <taxon>Gemelliphila</taxon>
    </lineage>
</organism>
<sequence>MAVVNTVQLLGRPTKELELKSSNNKDYIKFTLACNEFYNGEKITNFFNIVAFDKLAVYILQNLKSKGRILIKGVLRNNNYKDETGRNVISVNIIAQEVDIIDYMYDKDIADKEMSYEQNNEVDYTSEIYMPSDFNDDLGK</sequence>
<evidence type="ECO:0000256" key="1">
    <source>
        <dbReference type="ARBA" id="ARBA00023125"/>
    </source>
</evidence>
<dbReference type="EMBL" id="JACBYF010000022">
    <property type="protein sequence ID" value="NYS48010.1"/>
    <property type="molecule type" value="Genomic_DNA"/>
</dbReference>
<evidence type="ECO:0000256" key="2">
    <source>
        <dbReference type="PIRNR" id="PIRNR002070"/>
    </source>
</evidence>
<evidence type="ECO:0000256" key="3">
    <source>
        <dbReference type="RuleBase" id="RU000524"/>
    </source>
</evidence>
<dbReference type="InterPro" id="IPR011344">
    <property type="entry name" value="ssDNA-bd"/>
</dbReference>
<dbReference type="Gene3D" id="2.40.50.140">
    <property type="entry name" value="Nucleic acid-binding proteins"/>
    <property type="match status" value="1"/>
</dbReference>
<evidence type="ECO:0000313" key="5">
    <source>
        <dbReference type="Proteomes" id="UP000531840"/>
    </source>
</evidence>
<proteinExistence type="predicted"/>